<dbReference type="Gene3D" id="3.30.70.270">
    <property type="match status" value="1"/>
</dbReference>
<dbReference type="CDD" id="cd09275">
    <property type="entry name" value="RNase_HI_RT_DIRS1"/>
    <property type="match status" value="1"/>
</dbReference>
<reference evidence="2 3" key="1">
    <citation type="journal article" date="2021" name="Elife">
        <title>Chloroplast acquisition without the gene transfer in kleptoplastic sea slugs, Plakobranchus ocellatus.</title>
        <authorList>
            <person name="Maeda T."/>
            <person name="Takahashi S."/>
            <person name="Yoshida T."/>
            <person name="Shimamura S."/>
            <person name="Takaki Y."/>
            <person name="Nagai Y."/>
            <person name="Toyoda A."/>
            <person name="Suzuki Y."/>
            <person name="Arimoto A."/>
            <person name="Ishii H."/>
            <person name="Satoh N."/>
            <person name="Nishiyama T."/>
            <person name="Hasebe M."/>
            <person name="Maruyama T."/>
            <person name="Minagawa J."/>
            <person name="Obokata J."/>
            <person name="Shigenobu S."/>
        </authorList>
    </citation>
    <scope>NUCLEOTIDE SEQUENCE [LARGE SCALE GENOMIC DNA]</scope>
</reference>
<dbReference type="SUPFAM" id="SSF56672">
    <property type="entry name" value="DNA/RNA polymerases"/>
    <property type="match status" value="1"/>
</dbReference>
<keyword evidence="3" id="KW-1185">Reference proteome</keyword>
<dbReference type="EMBL" id="BLXT01001780">
    <property type="protein sequence ID" value="GFN87753.1"/>
    <property type="molecule type" value="Genomic_DNA"/>
</dbReference>
<evidence type="ECO:0000313" key="2">
    <source>
        <dbReference type="EMBL" id="GFN87753.1"/>
    </source>
</evidence>
<dbReference type="PANTHER" id="PTHR33050">
    <property type="entry name" value="REVERSE TRANSCRIPTASE DOMAIN-CONTAINING PROTEIN"/>
    <property type="match status" value="1"/>
</dbReference>
<evidence type="ECO:0000259" key="1">
    <source>
        <dbReference type="PROSITE" id="PS50878"/>
    </source>
</evidence>
<dbReference type="AlphaFoldDB" id="A0AAV3Z024"/>
<comment type="caution">
    <text evidence="2">The sequence shown here is derived from an EMBL/GenBank/DDBJ whole genome shotgun (WGS) entry which is preliminary data.</text>
</comment>
<dbReference type="PANTHER" id="PTHR33050:SF7">
    <property type="entry name" value="RIBONUCLEASE H"/>
    <property type="match status" value="1"/>
</dbReference>
<dbReference type="PROSITE" id="PS50878">
    <property type="entry name" value="RT_POL"/>
    <property type="match status" value="1"/>
</dbReference>
<dbReference type="InterPro" id="IPR052055">
    <property type="entry name" value="Hepadnavirus_pol/RT"/>
</dbReference>
<dbReference type="InterPro" id="IPR000477">
    <property type="entry name" value="RT_dom"/>
</dbReference>
<feature type="domain" description="Reverse transcriptase" evidence="1">
    <location>
        <begin position="1"/>
        <end position="136"/>
    </location>
</feature>
<organism evidence="2 3">
    <name type="scientific">Plakobranchus ocellatus</name>
    <dbReference type="NCBI Taxonomy" id="259542"/>
    <lineage>
        <taxon>Eukaryota</taxon>
        <taxon>Metazoa</taxon>
        <taxon>Spiralia</taxon>
        <taxon>Lophotrochozoa</taxon>
        <taxon>Mollusca</taxon>
        <taxon>Gastropoda</taxon>
        <taxon>Heterobranchia</taxon>
        <taxon>Euthyneura</taxon>
        <taxon>Panpulmonata</taxon>
        <taxon>Sacoglossa</taxon>
        <taxon>Placobranchoidea</taxon>
        <taxon>Plakobranchidae</taxon>
        <taxon>Plakobranchus</taxon>
    </lineage>
</organism>
<proteinExistence type="predicted"/>
<gene>
    <name evidence="2" type="ORF">PoB_001425900</name>
</gene>
<accession>A0AAV3Z024</accession>
<sequence length="470" mass="52497">MDTLVSCLNLMERECFMASIDLENAYHSVPVHPDYTKFLKFIVEDQLYKYLVLPQGYRDSPRLFTKITKPIIAHLHDKGILCSLYIDDLYIQGSNYTECKQSVEYACKLFKSLGFDISPKSIMIPSQTMHHLGFVLDSVTMTVSLGREKIEHVEGMIFNILNKRISVRVLAQLIGTLVACFPGVEYGQLYYRSLEFLKIDALNKVYNFEAEIVLSTEAICDLQWWLCEGLLSNKSLIMSKPKAVIKTDASSYAWGAVMNHVTTHGMWSDSEKKDHINTLELRAAMLGIQSLCQKLSNCSLRVEMDNTTAVAYINNMGGTHSAACNAITRQILLWCKARGIDFLVKIHSLRALFSVNWGVDGTVASESALGSAGTILWRVRAPLAAPWPDGGPESLRSPCSGLAIYKNETNLSYIFTGETVNDCAHEGLKAAIPLLFTICKELDNSYRILRAWGSTLQASEHALCAAYAHF</sequence>
<dbReference type="Proteomes" id="UP000735302">
    <property type="component" value="Unassembled WGS sequence"/>
</dbReference>
<dbReference type="Pfam" id="PF00078">
    <property type="entry name" value="RVT_1"/>
    <property type="match status" value="1"/>
</dbReference>
<evidence type="ECO:0000313" key="3">
    <source>
        <dbReference type="Proteomes" id="UP000735302"/>
    </source>
</evidence>
<protein>
    <recommendedName>
        <fullName evidence="1">Reverse transcriptase domain-containing protein</fullName>
    </recommendedName>
</protein>
<dbReference type="InterPro" id="IPR043502">
    <property type="entry name" value="DNA/RNA_pol_sf"/>
</dbReference>
<dbReference type="InterPro" id="IPR043128">
    <property type="entry name" value="Rev_trsase/Diguanyl_cyclase"/>
</dbReference>
<name>A0AAV3Z024_9GAST</name>
<dbReference type="Gene3D" id="3.10.10.10">
    <property type="entry name" value="HIV Type 1 Reverse Transcriptase, subunit A, domain 1"/>
    <property type="match status" value="1"/>
</dbReference>